<dbReference type="Proteomes" id="UP001430953">
    <property type="component" value="Unassembled WGS sequence"/>
</dbReference>
<name>A0AAW2GXT7_9HYME</name>
<accession>A0AAW2GXT7</accession>
<sequence length="108" mass="12874">MYLTVKWRSYKWHQGDKIMTWLRRNNFLNSYRGEGKQIDIIGFFLVRLLLHSPYSPRDKARAVLLLQMRRGRLAGCKYTRPAWSNDRAPAFRTKMVPEAAAINRRRGY</sequence>
<dbReference type="AlphaFoldDB" id="A0AAW2GXT7"/>
<reference evidence="1 2" key="1">
    <citation type="submission" date="2023-03" db="EMBL/GenBank/DDBJ databases">
        <title>High recombination rates correlate with genetic variation in Cardiocondyla obscurior ants.</title>
        <authorList>
            <person name="Errbii M."/>
        </authorList>
    </citation>
    <scope>NUCLEOTIDE SEQUENCE [LARGE SCALE GENOMIC DNA]</scope>
    <source>
        <strain evidence="1">Alpha-2009</strain>
        <tissue evidence="1">Whole body</tissue>
    </source>
</reference>
<comment type="caution">
    <text evidence="1">The sequence shown here is derived from an EMBL/GenBank/DDBJ whole genome shotgun (WGS) entry which is preliminary data.</text>
</comment>
<dbReference type="EMBL" id="JADYXP020000001">
    <property type="protein sequence ID" value="KAL0132109.1"/>
    <property type="molecule type" value="Genomic_DNA"/>
</dbReference>
<organism evidence="1 2">
    <name type="scientific">Cardiocondyla obscurior</name>
    <dbReference type="NCBI Taxonomy" id="286306"/>
    <lineage>
        <taxon>Eukaryota</taxon>
        <taxon>Metazoa</taxon>
        <taxon>Ecdysozoa</taxon>
        <taxon>Arthropoda</taxon>
        <taxon>Hexapoda</taxon>
        <taxon>Insecta</taxon>
        <taxon>Pterygota</taxon>
        <taxon>Neoptera</taxon>
        <taxon>Endopterygota</taxon>
        <taxon>Hymenoptera</taxon>
        <taxon>Apocrita</taxon>
        <taxon>Aculeata</taxon>
        <taxon>Formicoidea</taxon>
        <taxon>Formicidae</taxon>
        <taxon>Myrmicinae</taxon>
        <taxon>Cardiocondyla</taxon>
    </lineage>
</organism>
<keyword evidence="2" id="KW-1185">Reference proteome</keyword>
<evidence type="ECO:0000313" key="1">
    <source>
        <dbReference type="EMBL" id="KAL0132109.1"/>
    </source>
</evidence>
<gene>
    <name evidence="1" type="ORF">PUN28_000107</name>
</gene>
<proteinExistence type="predicted"/>
<protein>
    <submittedName>
        <fullName evidence="1">Uncharacterized protein</fullName>
    </submittedName>
</protein>
<evidence type="ECO:0000313" key="2">
    <source>
        <dbReference type="Proteomes" id="UP001430953"/>
    </source>
</evidence>